<evidence type="ECO:0000256" key="3">
    <source>
        <dbReference type="ARBA" id="ARBA00022692"/>
    </source>
</evidence>
<evidence type="ECO:0000256" key="4">
    <source>
        <dbReference type="ARBA" id="ARBA00022725"/>
    </source>
</evidence>
<evidence type="ECO:0000256" key="1">
    <source>
        <dbReference type="ARBA" id="ARBA00004141"/>
    </source>
</evidence>
<keyword evidence="5" id="KW-1133">Transmembrane helix</keyword>
<sequence>MILKMEFFYKNVSKIQQLIRRLLGKRYHQSGNAEEDIFLREVLDLFSGPLLAQLYCSVFILCITEFRLLTDVNTMADTVQAVIYLLCLVIQVAQYCYFGNEINYMVSI</sequence>
<keyword evidence="8" id="KW-0807">Transducer</keyword>
<keyword evidence="3" id="KW-0812">Transmembrane</keyword>
<evidence type="ECO:0000256" key="5">
    <source>
        <dbReference type="ARBA" id="ARBA00022989"/>
    </source>
</evidence>
<reference evidence="10" key="1">
    <citation type="submission" date="2014-01" db="EMBL/GenBank/DDBJ databases">
        <title>The Genome Sequence of Anopheles melas CM1001059_A (V2).</title>
        <authorList>
            <consortium name="The Broad Institute Genomics Platform"/>
            <person name="Neafsey D.E."/>
            <person name="Besansky N."/>
            <person name="Howell P."/>
            <person name="Walton C."/>
            <person name="Young S.K."/>
            <person name="Zeng Q."/>
            <person name="Gargeya S."/>
            <person name="Fitzgerald M."/>
            <person name="Haas B."/>
            <person name="Abouelleil A."/>
            <person name="Allen A.W."/>
            <person name="Alvarado L."/>
            <person name="Arachchi H.M."/>
            <person name="Berlin A.M."/>
            <person name="Chapman S.B."/>
            <person name="Gainer-Dewar J."/>
            <person name="Goldberg J."/>
            <person name="Griggs A."/>
            <person name="Gujja S."/>
            <person name="Hansen M."/>
            <person name="Howarth C."/>
            <person name="Imamovic A."/>
            <person name="Ireland A."/>
            <person name="Larimer J."/>
            <person name="McCowan C."/>
            <person name="Murphy C."/>
            <person name="Pearson M."/>
            <person name="Poon T.W."/>
            <person name="Priest M."/>
            <person name="Roberts A."/>
            <person name="Saif S."/>
            <person name="Shea T."/>
            <person name="Sisk P."/>
            <person name="Sykes S."/>
            <person name="Wortman J."/>
            <person name="Nusbaum C."/>
            <person name="Birren B."/>
        </authorList>
    </citation>
    <scope>NUCLEOTIDE SEQUENCE [LARGE SCALE GENOMIC DNA]</scope>
    <source>
        <strain evidence="10">CM1001059</strain>
    </source>
</reference>
<dbReference type="Pfam" id="PF02949">
    <property type="entry name" value="7tm_6"/>
    <property type="match status" value="1"/>
</dbReference>
<dbReference type="VEuPathDB" id="VectorBase:AMEC000680"/>
<dbReference type="GO" id="GO:0005549">
    <property type="term" value="F:odorant binding"/>
    <property type="evidence" value="ECO:0007669"/>
    <property type="project" value="InterPro"/>
</dbReference>
<reference evidence="9" key="2">
    <citation type="submission" date="2020-05" db="UniProtKB">
        <authorList>
            <consortium name="EnsemblMetazoa"/>
        </authorList>
    </citation>
    <scope>IDENTIFICATION</scope>
    <source>
        <strain evidence="9">CM1001059</strain>
    </source>
</reference>
<keyword evidence="6" id="KW-0472">Membrane</keyword>
<organism evidence="9 10">
    <name type="scientific">Anopheles melas</name>
    <dbReference type="NCBI Taxonomy" id="34690"/>
    <lineage>
        <taxon>Eukaryota</taxon>
        <taxon>Metazoa</taxon>
        <taxon>Ecdysozoa</taxon>
        <taxon>Arthropoda</taxon>
        <taxon>Hexapoda</taxon>
        <taxon>Insecta</taxon>
        <taxon>Pterygota</taxon>
        <taxon>Neoptera</taxon>
        <taxon>Endopterygota</taxon>
        <taxon>Diptera</taxon>
        <taxon>Nematocera</taxon>
        <taxon>Culicoidea</taxon>
        <taxon>Culicidae</taxon>
        <taxon>Anophelinae</taxon>
        <taxon>Anopheles</taxon>
    </lineage>
</organism>
<evidence type="ECO:0000256" key="7">
    <source>
        <dbReference type="ARBA" id="ARBA00023170"/>
    </source>
</evidence>
<keyword evidence="7" id="KW-0675">Receptor</keyword>
<dbReference type="STRING" id="34690.A0A182TE43"/>
<evidence type="ECO:0000256" key="8">
    <source>
        <dbReference type="ARBA" id="ARBA00023224"/>
    </source>
</evidence>
<evidence type="ECO:0000256" key="2">
    <source>
        <dbReference type="ARBA" id="ARBA00022606"/>
    </source>
</evidence>
<keyword evidence="4" id="KW-0552">Olfaction</keyword>
<evidence type="ECO:0000313" key="10">
    <source>
        <dbReference type="Proteomes" id="UP000075902"/>
    </source>
</evidence>
<dbReference type="GO" id="GO:0016020">
    <property type="term" value="C:membrane"/>
    <property type="evidence" value="ECO:0007669"/>
    <property type="project" value="UniProtKB-SubCell"/>
</dbReference>
<evidence type="ECO:0000313" key="9">
    <source>
        <dbReference type="EnsemblMetazoa" id="AMEC000680-PA"/>
    </source>
</evidence>
<keyword evidence="10" id="KW-1185">Reference proteome</keyword>
<dbReference type="EnsemblMetazoa" id="AMEC000680-RA">
    <property type="protein sequence ID" value="AMEC000680-PA"/>
    <property type="gene ID" value="AMEC000680"/>
</dbReference>
<keyword evidence="2" id="KW-0716">Sensory transduction</keyword>
<dbReference type="InterPro" id="IPR004117">
    <property type="entry name" value="7tm6_olfct_rcpt"/>
</dbReference>
<dbReference type="GO" id="GO:0004984">
    <property type="term" value="F:olfactory receptor activity"/>
    <property type="evidence" value="ECO:0007669"/>
    <property type="project" value="InterPro"/>
</dbReference>
<dbReference type="AlphaFoldDB" id="A0A182TE43"/>
<evidence type="ECO:0000256" key="6">
    <source>
        <dbReference type="ARBA" id="ARBA00023136"/>
    </source>
</evidence>
<name>A0A182TE43_9DIPT</name>
<dbReference type="Proteomes" id="UP000075902">
    <property type="component" value="Unassembled WGS sequence"/>
</dbReference>
<accession>A0A182TE43</accession>
<evidence type="ECO:0008006" key="11">
    <source>
        <dbReference type="Google" id="ProtNLM"/>
    </source>
</evidence>
<comment type="subcellular location">
    <subcellularLocation>
        <location evidence="1">Membrane</location>
        <topology evidence="1">Multi-pass membrane protein</topology>
    </subcellularLocation>
</comment>
<dbReference type="GO" id="GO:0007165">
    <property type="term" value="P:signal transduction"/>
    <property type="evidence" value="ECO:0007669"/>
    <property type="project" value="UniProtKB-KW"/>
</dbReference>
<protein>
    <recommendedName>
        <fullName evidence="11">Odorant receptor</fullName>
    </recommendedName>
</protein>
<proteinExistence type="predicted"/>